<dbReference type="STRING" id="261392.SAMN02745149_01720"/>
<evidence type="ECO:0008006" key="4">
    <source>
        <dbReference type="Google" id="ProtNLM"/>
    </source>
</evidence>
<proteinExistence type="predicted"/>
<protein>
    <recommendedName>
        <fullName evidence="4">TonB-dependent receptor</fullName>
    </recommendedName>
</protein>
<name>A0A1T4LV82_TREPO</name>
<dbReference type="OrthoDB" id="354474at2"/>
<evidence type="ECO:0000256" key="1">
    <source>
        <dbReference type="SAM" id="SignalP"/>
    </source>
</evidence>
<dbReference type="EMBL" id="FUWG01000013">
    <property type="protein sequence ID" value="SJZ58374.1"/>
    <property type="molecule type" value="Genomic_DNA"/>
</dbReference>
<feature type="signal peptide" evidence="1">
    <location>
        <begin position="1"/>
        <end position="21"/>
    </location>
</feature>
<accession>A0A1T4LV82</accession>
<sequence>MKANRLILMLAAAFSGAVVTAQNVNDSENAEITLPDVSTVISGGAPKVGKSAVPDFSAVLPKTEGTEIVPRMPEAGSAEQTSSSVLLAAAPLEKTIYAEGVAGLGLPGFFTGNFSIYRQTGANPFKITFGHETVNGYANHSLNSGYFDKNTHIDAEKTFSTRKTTLFLYGAYHSEDNGLQNKSDFISDVTKDQLGAGISFDVRFTDDVSLKTSLKGDWYKRYGTVAGDALLDDYEKKASILDFNPEILFEWGTFGIYSELGVSYELEYDAGKSFDEHNANRVDFSVLFGWKNENINVYAQAAVVVGNHIGDNDVVVPFEAGVDFDIPVPFSSRAVRLSAAGGIDSYLPKVSALEKAYAFSALNVLPEETSDWFGSLNVNVPVKDILTVTLDGVFCTTAFGNGTVQPVYKETYFKNGQYFYSSEDMTQVNTDAGISFRKGIATFSLNWKSFWGDLPATEVPNKISGGVSLQDKKARVNFSSVIAFELGDDADSVPVVDFDCSVKVSYAVRLAVTGNDIVKLISGKSRDYAGEYIRRSGYAGILAKFFF</sequence>
<gene>
    <name evidence="2" type="ORF">SAMN02745149_01720</name>
</gene>
<dbReference type="GeneID" id="78317001"/>
<evidence type="ECO:0000313" key="2">
    <source>
        <dbReference type="EMBL" id="SJZ58374.1"/>
    </source>
</evidence>
<dbReference type="Proteomes" id="UP000190423">
    <property type="component" value="Unassembled WGS sequence"/>
</dbReference>
<keyword evidence="3" id="KW-1185">Reference proteome</keyword>
<feature type="chain" id="PRO_5013092045" description="TonB-dependent receptor" evidence="1">
    <location>
        <begin position="22"/>
        <end position="547"/>
    </location>
</feature>
<keyword evidence="1" id="KW-0732">Signal</keyword>
<organism evidence="2 3">
    <name type="scientific">Treponema porcinum</name>
    <dbReference type="NCBI Taxonomy" id="261392"/>
    <lineage>
        <taxon>Bacteria</taxon>
        <taxon>Pseudomonadati</taxon>
        <taxon>Spirochaetota</taxon>
        <taxon>Spirochaetia</taxon>
        <taxon>Spirochaetales</taxon>
        <taxon>Treponemataceae</taxon>
        <taxon>Treponema</taxon>
    </lineage>
</organism>
<dbReference type="AlphaFoldDB" id="A0A1T4LV82"/>
<evidence type="ECO:0000313" key="3">
    <source>
        <dbReference type="Proteomes" id="UP000190423"/>
    </source>
</evidence>
<reference evidence="2 3" key="1">
    <citation type="submission" date="2017-02" db="EMBL/GenBank/DDBJ databases">
        <authorList>
            <person name="Peterson S.W."/>
        </authorList>
    </citation>
    <scope>NUCLEOTIDE SEQUENCE [LARGE SCALE GENOMIC DNA]</scope>
    <source>
        <strain evidence="2 3">ATCC BAA-908</strain>
    </source>
</reference>
<dbReference type="RefSeq" id="WP_078933624.1">
    <property type="nucleotide sequence ID" value="NZ_FUWG01000013.1"/>
</dbReference>